<proteinExistence type="predicted"/>
<reference evidence="4" key="1">
    <citation type="journal article" date="2014" name="Front. Microbiol.">
        <title>High frequency of phylogenetically diverse reductive dehalogenase-homologous genes in deep subseafloor sedimentary metagenomes.</title>
        <authorList>
            <person name="Kawai M."/>
            <person name="Futagami T."/>
            <person name="Toyoda A."/>
            <person name="Takaki Y."/>
            <person name="Nishi S."/>
            <person name="Hori S."/>
            <person name="Arai W."/>
            <person name="Tsubouchi T."/>
            <person name="Morono Y."/>
            <person name="Uchiyama I."/>
            <person name="Ito T."/>
            <person name="Fujiyama A."/>
            <person name="Inagaki F."/>
            <person name="Takami H."/>
        </authorList>
    </citation>
    <scope>NUCLEOTIDE SEQUENCE</scope>
    <source>
        <strain evidence="4">Expedition CK06-06</strain>
    </source>
</reference>
<organism evidence="4">
    <name type="scientific">marine sediment metagenome</name>
    <dbReference type="NCBI Taxonomy" id="412755"/>
    <lineage>
        <taxon>unclassified sequences</taxon>
        <taxon>metagenomes</taxon>
        <taxon>ecological metagenomes</taxon>
    </lineage>
</organism>
<feature type="domain" description="N-acetyltransferase" evidence="3">
    <location>
        <begin position="14"/>
        <end position="210"/>
    </location>
</feature>
<dbReference type="InterPro" id="IPR000182">
    <property type="entry name" value="GNAT_dom"/>
</dbReference>
<dbReference type="GO" id="GO:0016747">
    <property type="term" value="F:acyltransferase activity, transferring groups other than amino-acyl groups"/>
    <property type="evidence" value="ECO:0007669"/>
    <property type="project" value="InterPro"/>
</dbReference>
<accession>X0Z8Z5</accession>
<dbReference type="PANTHER" id="PTHR43420">
    <property type="entry name" value="ACETYLTRANSFERASE"/>
    <property type="match status" value="1"/>
</dbReference>
<dbReference type="PANTHER" id="PTHR43420:SF47">
    <property type="entry name" value="N-ACETYLTRANSFERASE DOMAIN-CONTAINING PROTEIN"/>
    <property type="match status" value="1"/>
</dbReference>
<evidence type="ECO:0000313" key="4">
    <source>
        <dbReference type="EMBL" id="GAG65684.1"/>
    </source>
</evidence>
<gene>
    <name evidence="4" type="ORF">S01H4_04655</name>
</gene>
<dbReference type="AlphaFoldDB" id="X0Z8Z5"/>
<protein>
    <recommendedName>
        <fullName evidence="3">N-acetyltransferase domain-containing protein</fullName>
    </recommendedName>
</protein>
<dbReference type="SUPFAM" id="SSF55729">
    <property type="entry name" value="Acyl-CoA N-acyltransferases (Nat)"/>
    <property type="match status" value="1"/>
</dbReference>
<dbReference type="InterPro" id="IPR050680">
    <property type="entry name" value="YpeA/RimI_acetyltransf"/>
</dbReference>
<comment type="caution">
    <text evidence="4">The sequence shown here is derived from an EMBL/GenBank/DDBJ whole genome shotgun (WGS) entry which is preliminary data.</text>
</comment>
<dbReference type="EMBL" id="BART01001268">
    <property type="protein sequence ID" value="GAG65684.1"/>
    <property type="molecule type" value="Genomic_DNA"/>
</dbReference>
<dbReference type="CDD" id="cd04301">
    <property type="entry name" value="NAT_SF"/>
    <property type="match status" value="1"/>
</dbReference>
<evidence type="ECO:0000256" key="2">
    <source>
        <dbReference type="ARBA" id="ARBA00023315"/>
    </source>
</evidence>
<evidence type="ECO:0000256" key="1">
    <source>
        <dbReference type="ARBA" id="ARBA00022679"/>
    </source>
</evidence>
<sequence>MNNFKNQNSNSHNIRISNLKLEDLDSYLKIEFDAFFEKIKFIFGSNKDAAYNIIKSEITTNIDTGRYYNAIIDGKIVGIVEIVTRENIKSYTRNFRTFVKYLGFFRAVKAFILTFLEAPKIDSKTIYIDNVAVDINSRRKGIAKKMLSFIEDFAKRYRKSVLKLWVAGKNKNAYSLYKKLGFNQLVVRSSCIAERYTGYQDWIYMKKEIL</sequence>
<dbReference type="InterPro" id="IPR016181">
    <property type="entry name" value="Acyl_CoA_acyltransferase"/>
</dbReference>
<keyword evidence="2" id="KW-0012">Acyltransferase</keyword>
<dbReference type="PROSITE" id="PS51186">
    <property type="entry name" value="GNAT"/>
    <property type="match status" value="1"/>
</dbReference>
<name>X0Z8Z5_9ZZZZ</name>
<dbReference type="Gene3D" id="3.40.630.30">
    <property type="match status" value="1"/>
</dbReference>
<keyword evidence="1" id="KW-0808">Transferase</keyword>
<evidence type="ECO:0000259" key="3">
    <source>
        <dbReference type="PROSITE" id="PS51186"/>
    </source>
</evidence>
<dbReference type="Pfam" id="PF00583">
    <property type="entry name" value="Acetyltransf_1"/>
    <property type="match status" value="1"/>
</dbReference>